<proteinExistence type="predicted"/>
<feature type="transmembrane region" description="Helical" evidence="1">
    <location>
        <begin position="32"/>
        <end position="56"/>
    </location>
</feature>
<reference evidence="4" key="3">
    <citation type="submission" date="2023-06" db="EMBL/GenBank/DDBJ databases">
        <authorList>
            <person name="Spilker T."/>
        </authorList>
    </citation>
    <scope>NUCLEOTIDE SEQUENCE</scope>
    <source>
        <strain evidence="4">FLAC1071</strain>
    </source>
</reference>
<protein>
    <recommendedName>
        <fullName evidence="7">DUF4345 domain-containing protein</fullName>
    </recommendedName>
</protein>
<sequence length="128" mass="13396">MIGALVRLGLAASLAASAVSHAYLYVHGYQRIPAIGTGFLVQASASSAIAVLIVAGGPAWLRWAGAAMAAGSLVAFALSRTVGLFGFSERGWDPSPYAPISVAAEVVILLLWWRGGRLRLSWRQTTSV</sequence>
<keyword evidence="1" id="KW-0472">Membrane</keyword>
<name>A0A1Y0TD77_MYCIT</name>
<accession>A0A1Y0TD77</accession>
<feature type="transmembrane region" description="Helical" evidence="1">
    <location>
        <begin position="63"/>
        <end position="85"/>
    </location>
</feature>
<feature type="chain" id="PRO_5044568455" description="DUF4345 domain-containing protein" evidence="2">
    <location>
        <begin position="23"/>
        <end position="128"/>
    </location>
</feature>
<keyword evidence="1" id="KW-1133">Transmembrane helix</keyword>
<dbReference type="EMBL" id="CP015267">
    <property type="protein sequence ID" value="ASL17233.1"/>
    <property type="molecule type" value="Genomic_DNA"/>
</dbReference>
<reference evidence="3 5" key="1">
    <citation type="journal article" date="2017" name="Lancet Infect. Dis.">
        <title>Global outbreak of severe Mycobacterium chimaera disease after cardiac surgery: a molecular epidemiological study.</title>
        <authorList>
            <person name="van Ingen J."/>
            <person name="Kohl T."/>
            <person name="Kranzer K."/>
            <person name="Hasse B."/>
            <person name="Keller P."/>
            <person name="Szafranska A."/>
            <person name="Hillemann D."/>
            <person name="Chand M."/>
            <person name="Schreiber P."/>
            <person name="Sommerstein R."/>
            <person name="Berger C."/>
            <person name="Genoni M."/>
            <person name="Ruegg C."/>
            <person name="Troillet N."/>
            <person name="Widmer A.F."/>
            <person name="Becker S.L."/>
            <person name="Herrmann M."/>
            <person name="Eckmanns T."/>
            <person name="Haller S."/>
            <person name="Hoeller C."/>
            <person name="Debast S.B."/>
            <person name="Wolfhagen M.J."/>
            <person name="Hopman J."/>
            <person name="Kluytmans J."/>
            <person name="Langelaar M."/>
            <person name="Notermans D.W."/>
            <person name="ten Oever J."/>
            <person name="van den Barselaar P."/>
            <person name="Vonk A.B.A."/>
            <person name="Vos M.C."/>
            <person name="Ahmed N."/>
            <person name="Brown T."/>
            <person name="Crook D."/>
            <person name="Lamagni T."/>
            <person name="Phin N."/>
            <person name="Smith E.G."/>
            <person name="Zambon M."/>
            <person name="Serr A."/>
            <person name="Goetting T."/>
            <person name="Ebner W."/>
            <person name="Thuermer A."/>
            <person name="Utpatel C."/>
            <person name="Sproer C."/>
            <person name="Bunk B."/>
            <person name="Nubel U."/>
            <person name="Bloemberg G."/>
            <person name="Bottger E."/>
            <person name="Niemann S."/>
            <person name="Wagner D."/>
            <person name="Sax H."/>
        </authorList>
    </citation>
    <scope>NUCLEOTIDE SEQUENCE [LARGE SCALE GENOMIC DNA]</scope>
    <source>
        <strain evidence="3 5">ZUERICH-2</strain>
    </source>
</reference>
<reference evidence="4" key="2">
    <citation type="submission" date="2023-06" db="EMBL/GenBank/DDBJ databases">
        <title>Itaconate inhibition of nontuberculous mycobacteria.</title>
        <authorList>
            <person name="Breen P."/>
            <person name="Zimbric M."/>
            <person name="Caverly L."/>
        </authorList>
    </citation>
    <scope>NUCLEOTIDE SEQUENCE</scope>
    <source>
        <strain evidence="4">FLAC1071</strain>
    </source>
</reference>
<dbReference type="RefSeq" id="WP_042913332.1">
    <property type="nucleotide sequence ID" value="NZ_CP012885.2"/>
</dbReference>
<organism evidence="3 5">
    <name type="scientific">Mycobacterium intracellulare subsp. chimaera</name>
    <dbReference type="NCBI Taxonomy" id="222805"/>
    <lineage>
        <taxon>Bacteria</taxon>
        <taxon>Bacillati</taxon>
        <taxon>Actinomycetota</taxon>
        <taxon>Actinomycetes</taxon>
        <taxon>Mycobacteriales</taxon>
        <taxon>Mycobacteriaceae</taxon>
        <taxon>Mycobacterium</taxon>
        <taxon>Mycobacterium avium complex (MAC)</taxon>
    </lineage>
</organism>
<evidence type="ECO:0000256" key="1">
    <source>
        <dbReference type="SAM" id="Phobius"/>
    </source>
</evidence>
<dbReference type="Proteomes" id="UP000198286">
    <property type="component" value="Chromosome"/>
</dbReference>
<evidence type="ECO:0000313" key="6">
    <source>
        <dbReference type="Proteomes" id="UP001529272"/>
    </source>
</evidence>
<dbReference type="STRING" id="222805.AN480_22480"/>
<evidence type="ECO:0008006" key="7">
    <source>
        <dbReference type="Google" id="ProtNLM"/>
    </source>
</evidence>
<dbReference type="EMBL" id="JASZZX010000019">
    <property type="protein sequence ID" value="MDM3928115.1"/>
    <property type="molecule type" value="Genomic_DNA"/>
</dbReference>
<evidence type="ECO:0000313" key="5">
    <source>
        <dbReference type="Proteomes" id="UP000198286"/>
    </source>
</evidence>
<feature type="transmembrane region" description="Helical" evidence="1">
    <location>
        <begin position="97"/>
        <end position="113"/>
    </location>
</feature>
<dbReference type="AlphaFoldDB" id="A0A1Y0TD77"/>
<evidence type="ECO:0000313" key="4">
    <source>
        <dbReference type="EMBL" id="MDM3928115.1"/>
    </source>
</evidence>
<keyword evidence="6" id="KW-1185">Reference proteome</keyword>
<evidence type="ECO:0000313" key="3">
    <source>
        <dbReference type="EMBL" id="ASL17233.1"/>
    </source>
</evidence>
<feature type="signal peptide" evidence="2">
    <location>
        <begin position="1"/>
        <end position="22"/>
    </location>
</feature>
<dbReference type="KEGG" id="mchi:AN480_22480"/>
<gene>
    <name evidence="3" type="ORF">MYCOZU2_04871</name>
    <name evidence="4" type="ORF">QRB35_19055</name>
</gene>
<keyword evidence="2" id="KW-0732">Signal</keyword>
<dbReference type="Proteomes" id="UP001529272">
    <property type="component" value="Unassembled WGS sequence"/>
</dbReference>
<keyword evidence="1" id="KW-0812">Transmembrane</keyword>
<evidence type="ECO:0000256" key="2">
    <source>
        <dbReference type="SAM" id="SignalP"/>
    </source>
</evidence>